<accession>A0A4R4DA44</accession>
<name>A0A4R4DA44_9PROT</name>
<sequence length="73" mass="8091">MTAPERCPACRADLVDGEQPAGLRHLDHRRSRARVVPDGTGGRAWECPDCGHHWDHDPAPPGPRRGRPGETRH</sequence>
<organism evidence="2 3">
    <name type="scientific">Roseicella aquatilis</name>
    <dbReference type="NCBI Taxonomy" id="2527868"/>
    <lineage>
        <taxon>Bacteria</taxon>
        <taxon>Pseudomonadati</taxon>
        <taxon>Pseudomonadota</taxon>
        <taxon>Alphaproteobacteria</taxon>
        <taxon>Acetobacterales</taxon>
        <taxon>Roseomonadaceae</taxon>
        <taxon>Roseicella</taxon>
    </lineage>
</organism>
<dbReference type="RefSeq" id="WP_132293177.1">
    <property type="nucleotide sequence ID" value="NZ_SKBM01000021.1"/>
</dbReference>
<gene>
    <name evidence="2" type="ORF">EXY23_19190</name>
</gene>
<evidence type="ECO:0000313" key="2">
    <source>
        <dbReference type="EMBL" id="TCZ56711.1"/>
    </source>
</evidence>
<feature type="region of interest" description="Disordered" evidence="1">
    <location>
        <begin position="50"/>
        <end position="73"/>
    </location>
</feature>
<dbReference type="OrthoDB" id="9810131at2"/>
<dbReference type="EMBL" id="SKBM01000021">
    <property type="protein sequence ID" value="TCZ56711.1"/>
    <property type="molecule type" value="Genomic_DNA"/>
</dbReference>
<evidence type="ECO:0000256" key="1">
    <source>
        <dbReference type="SAM" id="MobiDB-lite"/>
    </source>
</evidence>
<keyword evidence="3" id="KW-1185">Reference proteome</keyword>
<dbReference type="Proteomes" id="UP000295023">
    <property type="component" value="Unassembled WGS sequence"/>
</dbReference>
<comment type="caution">
    <text evidence="2">The sequence shown here is derived from an EMBL/GenBank/DDBJ whole genome shotgun (WGS) entry which is preliminary data.</text>
</comment>
<dbReference type="AlphaFoldDB" id="A0A4R4DA44"/>
<reference evidence="2 3" key="1">
    <citation type="submission" date="2019-03" db="EMBL/GenBank/DDBJ databases">
        <title>Paracraurococcus aquatilis NE82 genome sequence.</title>
        <authorList>
            <person name="Zhao Y."/>
            <person name="Du Z."/>
        </authorList>
    </citation>
    <scope>NUCLEOTIDE SEQUENCE [LARGE SCALE GENOMIC DNA]</scope>
    <source>
        <strain evidence="2 3">NE82</strain>
    </source>
</reference>
<evidence type="ECO:0000313" key="3">
    <source>
        <dbReference type="Proteomes" id="UP000295023"/>
    </source>
</evidence>
<proteinExistence type="predicted"/>
<protein>
    <submittedName>
        <fullName evidence="2">Uncharacterized protein</fullName>
    </submittedName>
</protein>